<dbReference type="EMBL" id="LXQA010785892">
    <property type="protein sequence ID" value="MCI70928.1"/>
    <property type="molecule type" value="Genomic_DNA"/>
</dbReference>
<name>A0A392UD03_9FABA</name>
<sequence length="66" mass="7296">VLSPGLAQRATGDASQKISGILESNGEEWRLSRSATKTLAQRRMPRFEAQASKMALVTPKFISHHF</sequence>
<comment type="caution">
    <text evidence="1">The sequence shown here is derived from an EMBL/GenBank/DDBJ whole genome shotgun (WGS) entry which is preliminary data.</text>
</comment>
<evidence type="ECO:0000313" key="1">
    <source>
        <dbReference type="EMBL" id="MCI70928.1"/>
    </source>
</evidence>
<feature type="non-terminal residue" evidence="1">
    <location>
        <position position="1"/>
    </location>
</feature>
<protein>
    <submittedName>
        <fullName evidence="1">Uncharacterized protein</fullName>
    </submittedName>
</protein>
<evidence type="ECO:0000313" key="2">
    <source>
        <dbReference type="Proteomes" id="UP000265520"/>
    </source>
</evidence>
<keyword evidence="2" id="KW-1185">Reference proteome</keyword>
<proteinExistence type="predicted"/>
<dbReference type="AlphaFoldDB" id="A0A392UD03"/>
<reference evidence="1 2" key="1">
    <citation type="journal article" date="2018" name="Front. Plant Sci.">
        <title>Red Clover (Trifolium pratense) and Zigzag Clover (T. medium) - A Picture of Genomic Similarities and Differences.</title>
        <authorList>
            <person name="Dluhosova J."/>
            <person name="Istvanek J."/>
            <person name="Nedelnik J."/>
            <person name="Repkova J."/>
        </authorList>
    </citation>
    <scope>NUCLEOTIDE SEQUENCE [LARGE SCALE GENOMIC DNA]</scope>
    <source>
        <strain evidence="2">cv. 10/8</strain>
        <tissue evidence="1">Leaf</tissue>
    </source>
</reference>
<organism evidence="1 2">
    <name type="scientific">Trifolium medium</name>
    <dbReference type="NCBI Taxonomy" id="97028"/>
    <lineage>
        <taxon>Eukaryota</taxon>
        <taxon>Viridiplantae</taxon>
        <taxon>Streptophyta</taxon>
        <taxon>Embryophyta</taxon>
        <taxon>Tracheophyta</taxon>
        <taxon>Spermatophyta</taxon>
        <taxon>Magnoliopsida</taxon>
        <taxon>eudicotyledons</taxon>
        <taxon>Gunneridae</taxon>
        <taxon>Pentapetalae</taxon>
        <taxon>rosids</taxon>
        <taxon>fabids</taxon>
        <taxon>Fabales</taxon>
        <taxon>Fabaceae</taxon>
        <taxon>Papilionoideae</taxon>
        <taxon>50 kb inversion clade</taxon>
        <taxon>NPAAA clade</taxon>
        <taxon>Hologalegina</taxon>
        <taxon>IRL clade</taxon>
        <taxon>Trifolieae</taxon>
        <taxon>Trifolium</taxon>
    </lineage>
</organism>
<dbReference type="Proteomes" id="UP000265520">
    <property type="component" value="Unassembled WGS sequence"/>
</dbReference>
<accession>A0A392UD03</accession>